<feature type="compositionally biased region" description="Acidic residues" evidence="1">
    <location>
        <begin position="245"/>
        <end position="254"/>
    </location>
</feature>
<evidence type="ECO:0000313" key="3">
    <source>
        <dbReference type="Proteomes" id="UP000289152"/>
    </source>
</evidence>
<reference evidence="2 3" key="1">
    <citation type="submission" date="2016-06" db="EMBL/GenBank/DDBJ databases">
        <title>Evolution of pathogenesis and genome organization in the Tremellales.</title>
        <authorList>
            <person name="Cuomo C."/>
            <person name="Litvintseva A."/>
            <person name="Heitman J."/>
            <person name="Chen Y."/>
            <person name="Sun S."/>
            <person name="Springer D."/>
            <person name="Dromer F."/>
            <person name="Young S."/>
            <person name="Zeng Q."/>
            <person name="Chapman S."/>
            <person name="Gujja S."/>
            <person name="Saif S."/>
            <person name="Birren B."/>
        </authorList>
    </citation>
    <scope>NUCLEOTIDE SEQUENCE [LARGE SCALE GENOMIC DNA]</scope>
    <source>
        <strain evidence="2 3">ATCC 28783</strain>
    </source>
</reference>
<sequence length="451" mass="49885">MSSTELIPLFPSATHPAIPIASQILSTLRSLTAPGRGNDLRSEERAALVGVSALLGIQSHDLTEQTAQKASSVSKTHFHSALSKSRRLLSTKTTISPLPSRTSKSSSRSPHISSNIVSDSTTFISVDDLDESSTKSLGSTSTTTNQVISNLPFTPKKKYKHISGIDISSLVKSPHSPARASPLRQSTTRITSLIKASTQRKSRVIKDPKYKDSNSVKKSKEGSKRVENNSDDELSLGDRLGSKDMEDEEDSGSDDELRLREDDVHEDDEESNTDERVGMEGEKTPTKSMKFGMKRGIDLESISTSRTDFPNSSGSKNKRRKQGDTTAFLALRPGSGIDVIPSPSAGSVVSSSLEGGPWVENRRLSKGKSVQNDMLRKEKRKKSEARTKRDWTYSERCWTDEKVTEENKIFCDQLWKVLPVWLEERSRIEMDRSTEKESDKGGNLLEILLNQ</sequence>
<evidence type="ECO:0000256" key="1">
    <source>
        <dbReference type="SAM" id="MobiDB-lite"/>
    </source>
</evidence>
<dbReference type="EMBL" id="SDIL01000062">
    <property type="protein sequence ID" value="RXK37711.1"/>
    <property type="molecule type" value="Genomic_DNA"/>
</dbReference>
<feature type="region of interest" description="Disordered" evidence="1">
    <location>
        <begin position="171"/>
        <end position="324"/>
    </location>
</feature>
<dbReference type="OrthoDB" id="2575097at2759"/>
<protein>
    <submittedName>
        <fullName evidence="2">Uncharacterized protein</fullName>
    </submittedName>
</protein>
<dbReference type="AlphaFoldDB" id="A0A4Q1BJ35"/>
<feature type="compositionally biased region" description="Low complexity" evidence="1">
    <location>
        <begin position="95"/>
        <end position="114"/>
    </location>
</feature>
<dbReference type="Proteomes" id="UP000289152">
    <property type="component" value="Unassembled WGS sequence"/>
</dbReference>
<keyword evidence="3" id="KW-1185">Reference proteome</keyword>
<dbReference type="InParanoid" id="A0A4Q1BJ35"/>
<feature type="compositionally biased region" description="Basic and acidic residues" evidence="1">
    <location>
        <begin position="204"/>
        <end position="228"/>
    </location>
</feature>
<feature type="compositionally biased region" description="Polar residues" evidence="1">
    <location>
        <begin position="183"/>
        <end position="197"/>
    </location>
</feature>
<name>A0A4Q1BJ35_TREME</name>
<proteinExistence type="predicted"/>
<accession>A0A4Q1BJ35</accession>
<organism evidence="2 3">
    <name type="scientific">Tremella mesenterica</name>
    <name type="common">Jelly fungus</name>
    <dbReference type="NCBI Taxonomy" id="5217"/>
    <lineage>
        <taxon>Eukaryota</taxon>
        <taxon>Fungi</taxon>
        <taxon>Dikarya</taxon>
        <taxon>Basidiomycota</taxon>
        <taxon>Agaricomycotina</taxon>
        <taxon>Tremellomycetes</taxon>
        <taxon>Tremellales</taxon>
        <taxon>Tremellaceae</taxon>
        <taxon>Tremella</taxon>
    </lineage>
</organism>
<feature type="compositionally biased region" description="Basic and acidic residues" evidence="1">
    <location>
        <begin position="273"/>
        <end position="285"/>
    </location>
</feature>
<gene>
    <name evidence="2" type="ORF">M231_05044</name>
</gene>
<comment type="caution">
    <text evidence="2">The sequence shown here is derived from an EMBL/GenBank/DDBJ whole genome shotgun (WGS) entry which is preliminary data.</text>
</comment>
<evidence type="ECO:0000313" key="2">
    <source>
        <dbReference type="EMBL" id="RXK37711.1"/>
    </source>
</evidence>
<feature type="compositionally biased region" description="Polar residues" evidence="1">
    <location>
        <begin position="301"/>
        <end position="315"/>
    </location>
</feature>
<feature type="region of interest" description="Disordered" evidence="1">
    <location>
        <begin position="89"/>
        <end position="114"/>
    </location>
</feature>